<dbReference type="SUPFAM" id="SSF54966">
    <property type="entry name" value="RuBisCO, large subunit, small (N-terminal) domain"/>
    <property type="match status" value="1"/>
</dbReference>
<dbReference type="InterPro" id="IPR036422">
    <property type="entry name" value="RuBisCO_lsu_N_sf"/>
</dbReference>
<dbReference type="SFLD" id="SFLDG00301">
    <property type="entry name" value="RuBisCO-like_proteins"/>
    <property type="match status" value="1"/>
</dbReference>
<comment type="caution">
    <text evidence="2">The sequence shown here is derived from an EMBL/GenBank/DDBJ whole genome shotgun (WGS) entry which is preliminary data.</text>
</comment>
<dbReference type="EMBL" id="SMAO01000002">
    <property type="protein sequence ID" value="TCT22839.1"/>
    <property type="molecule type" value="Genomic_DNA"/>
</dbReference>
<accession>A0A4R3N7H1</accession>
<proteinExistence type="predicted"/>
<dbReference type="Pfam" id="PF00016">
    <property type="entry name" value="RuBisCO_large"/>
    <property type="match status" value="1"/>
</dbReference>
<sequence>MHNEPALSLSGERFTAVYHLQCPPDEAAARAHDICLEQTVEFPETLIPNAAIRDGIVGRIDTLEPLGGDRFETRIAYPVEAAGSELTQLVNVLFGNISLKPGVRLVGIELPASLAGQYRGPRFGQSGLRELLDVWDRPLLCTAIKPMGLSPQALADLAYRLALGGIHLIKDDHGLGNQDFCPFDERVRRCTEAVAQANRETGQQCLYVPNVTAPAGEMMRRAQLAREWGAGGLLVCPGLVGLDAMRALADDDDLALPILSHPAFQGAYCLHPDSGLAHGVLYGQLNRLAGADATIFPNWGGRFSFTQTECRDLVFGATRDMGRIRPIFPVPAGGMRLDRVADLCDFYGRDSILLIGGDLHAQGADLVENCRRFAELAR</sequence>
<dbReference type="SUPFAM" id="SSF51649">
    <property type="entry name" value="RuBisCo, C-terminal domain"/>
    <property type="match status" value="1"/>
</dbReference>
<dbReference type="GO" id="GO:0000287">
    <property type="term" value="F:magnesium ion binding"/>
    <property type="evidence" value="ECO:0007669"/>
    <property type="project" value="InterPro"/>
</dbReference>
<dbReference type="PANTHER" id="PTHR42704:SF17">
    <property type="entry name" value="RIBULOSE BISPHOSPHATE CARBOXYLASE LARGE CHAIN"/>
    <property type="match status" value="1"/>
</dbReference>
<dbReference type="CDD" id="cd08210">
    <property type="entry name" value="RLP_RrRLP"/>
    <property type="match status" value="1"/>
</dbReference>
<feature type="domain" description="Ribulose bisphosphate carboxylase large subunit C-terminal" evidence="1">
    <location>
        <begin position="127"/>
        <end position="359"/>
    </location>
</feature>
<evidence type="ECO:0000313" key="3">
    <source>
        <dbReference type="Proteomes" id="UP000295717"/>
    </source>
</evidence>
<dbReference type="Gene3D" id="3.20.20.110">
    <property type="entry name" value="Ribulose bisphosphate carboxylase, large subunit, C-terminal domain"/>
    <property type="match status" value="1"/>
</dbReference>
<reference evidence="2 3" key="1">
    <citation type="submission" date="2019-03" db="EMBL/GenBank/DDBJ databases">
        <title>Genomic Encyclopedia of Type Strains, Phase IV (KMG-IV): sequencing the most valuable type-strain genomes for metagenomic binning, comparative biology and taxonomic classification.</title>
        <authorList>
            <person name="Goeker M."/>
        </authorList>
    </citation>
    <scope>NUCLEOTIDE SEQUENCE [LARGE SCALE GENOMIC DNA]</scope>
    <source>
        <strain evidence="2 3">DSM 13587</strain>
    </source>
</reference>
<dbReference type="GO" id="GO:0015977">
    <property type="term" value="P:carbon fixation"/>
    <property type="evidence" value="ECO:0007669"/>
    <property type="project" value="InterPro"/>
</dbReference>
<dbReference type="SFLD" id="SFLDS00014">
    <property type="entry name" value="RuBisCO"/>
    <property type="match status" value="1"/>
</dbReference>
<keyword evidence="3" id="KW-1185">Reference proteome</keyword>
<evidence type="ECO:0000313" key="2">
    <source>
        <dbReference type="EMBL" id="TCT22839.1"/>
    </source>
</evidence>
<protein>
    <submittedName>
        <fullName evidence="2">Ribulose-bisphosphate carboxylase large chain</fullName>
    </submittedName>
</protein>
<dbReference type="PANTHER" id="PTHR42704">
    <property type="entry name" value="RIBULOSE BISPHOSPHATE CARBOXYLASE"/>
    <property type="match status" value="1"/>
</dbReference>
<dbReference type="Gene3D" id="3.30.70.150">
    <property type="entry name" value="RuBisCO large subunit, N-terminal domain"/>
    <property type="match status" value="1"/>
</dbReference>
<dbReference type="GO" id="GO:0016984">
    <property type="term" value="F:ribulose-bisphosphate carboxylase activity"/>
    <property type="evidence" value="ECO:0007669"/>
    <property type="project" value="InterPro"/>
</dbReference>
<dbReference type="Proteomes" id="UP000295717">
    <property type="component" value="Unassembled WGS sequence"/>
</dbReference>
<evidence type="ECO:0000259" key="1">
    <source>
        <dbReference type="Pfam" id="PF00016"/>
    </source>
</evidence>
<dbReference type="SFLD" id="SFLDF00158">
    <property type="entry name" value="5-methylthio-D-ribulose_1-phos"/>
    <property type="match status" value="1"/>
</dbReference>
<dbReference type="OrthoDB" id="9770811at2"/>
<name>A0A4R3N7H1_9GAMM</name>
<dbReference type="InterPro" id="IPR000685">
    <property type="entry name" value="RuBisCO_lsu_C"/>
</dbReference>
<dbReference type="RefSeq" id="WP_132975971.1">
    <property type="nucleotide sequence ID" value="NZ_SMAO01000002.1"/>
</dbReference>
<dbReference type="InterPro" id="IPR033966">
    <property type="entry name" value="RuBisCO"/>
</dbReference>
<dbReference type="InterPro" id="IPR036376">
    <property type="entry name" value="RuBisCO_lsu_C_sf"/>
</dbReference>
<dbReference type="AlphaFoldDB" id="A0A4R3N7H1"/>
<gene>
    <name evidence="2" type="ORF">EDC35_102170</name>
</gene>
<organism evidence="2 3">
    <name type="scientific">Thiobaca trueperi</name>
    <dbReference type="NCBI Taxonomy" id="127458"/>
    <lineage>
        <taxon>Bacteria</taxon>
        <taxon>Pseudomonadati</taxon>
        <taxon>Pseudomonadota</taxon>
        <taxon>Gammaproteobacteria</taxon>
        <taxon>Chromatiales</taxon>
        <taxon>Chromatiaceae</taxon>
        <taxon>Thiobaca</taxon>
    </lineage>
</organism>